<dbReference type="InterPro" id="IPR013783">
    <property type="entry name" value="Ig-like_fold"/>
</dbReference>
<evidence type="ECO:0000313" key="1">
    <source>
        <dbReference type="EMBL" id="EAU63721.1"/>
    </source>
</evidence>
<dbReference type="AlphaFoldDB" id="Q08TB9"/>
<dbReference type="CDD" id="cd02859">
    <property type="entry name" value="E_set_AMPKbeta_like_N"/>
    <property type="match status" value="1"/>
</dbReference>
<dbReference type="InterPro" id="IPR000801">
    <property type="entry name" value="Esterase-like"/>
</dbReference>
<dbReference type="ESTHER" id="stiad-q08tb9">
    <property type="family name" value="A85-IroE-IroD-Fes-Yiel"/>
</dbReference>
<dbReference type="InterPro" id="IPR014756">
    <property type="entry name" value="Ig_E-set"/>
</dbReference>
<dbReference type="SUPFAM" id="SSF81296">
    <property type="entry name" value="E set domains"/>
    <property type="match status" value="1"/>
</dbReference>
<proteinExistence type="predicted"/>
<dbReference type="Proteomes" id="UP000032702">
    <property type="component" value="Unassembled WGS sequence"/>
</dbReference>
<dbReference type="Gene3D" id="2.60.40.10">
    <property type="entry name" value="Immunoglobulins"/>
    <property type="match status" value="1"/>
</dbReference>
<dbReference type="PATRIC" id="fig|378806.16.peg.2603"/>
<reference evidence="1 2" key="1">
    <citation type="submission" date="2006-04" db="EMBL/GenBank/DDBJ databases">
        <authorList>
            <person name="Nierman W.C."/>
        </authorList>
    </citation>
    <scope>NUCLEOTIDE SEQUENCE [LARGE SCALE GENOMIC DNA]</scope>
    <source>
        <strain evidence="1 2">DW4/3-1</strain>
    </source>
</reference>
<organism evidence="1 2">
    <name type="scientific">Stigmatella aurantiaca (strain DW4/3-1)</name>
    <dbReference type="NCBI Taxonomy" id="378806"/>
    <lineage>
        <taxon>Bacteria</taxon>
        <taxon>Pseudomonadati</taxon>
        <taxon>Myxococcota</taxon>
        <taxon>Myxococcia</taxon>
        <taxon>Myxococcales</taxon>
        <taxon>Cystobacterineae</taxon>
        <taxon>Archangiaceae</taxon>
        <taxon>Stigmatella</taxon>
    </lineage>
</organism>
<dbReference type="SUPFAM" id="SSF53474">
    <property type="entry name" value="alpha/beta-Hydrolases"/>
    <property type="match status" value="1"/>
</dbReference>
<dbReference type="Gene3D" id="3.40.50.1820">
    <property type="entry name" value="alpha/beta hydrolase"/>
    <property type="match status" value="1"/>
</dbReference>
<name>Q08TB9_STIAD</name>
<gene>
    <name evidence="1" type="ORF">STIAU_3225</name>
</gene>
<accession>Q08TB9</accession>
<dbReference type="EMBL" id="AAMD01000149">
    <property type="protein sequence ID" value="EAU63721.1"/>
    <property type="molecule type" value="Genomic_DNA"/>
</dbReference>
<protein>
    <submittedName>
        <fullName evidence="1">Ferric enterobactin esterase-related protein</fullName>
    </submittedName>
</protein>
<dbReference type="Pfam" id="PF00756">
    <property type="entry name" value="Esterase"/>
    <property type="match status" value="1"/>
</dbReference>
<evidence type="ECO:0000313" key="2">
    <source>
        <dbReference type="Proteomes" id="UP000032702"/>
    </source>
</evidence>
<comment type="caution">
    <text evidence="1">The sequence shown here is derived from an EMBL/GenBank/DDBJ whole genome shotgun (WGS) entry which is preliminary data.</text>
</comment>
<dbReference type="InterPro" id="IPR050583">
    <property type="entry name" value="Mycobacterial_A85_antigen"/>
</dbReference>
<dbReference type="PANTHER" id="PTHR48098">
    <property type="entry name" value="ENTEROCHELIN ESTERASE-RELATED"/>
    <property type="match status" value="1"/>
</dbReference>
<sequence>MSRANLFTCVPSRQPGCSPGRACSPSRPEAPPMDSHLLKERALAEGAPVIDSEAATFIWRGPQRVFVSGSFQDWSGEPLPLERVAPGLWARTLSLPHDAYVEYALKDAQGRRLKDPLNPLLVDDGIGGRNHFFYMPGSAPTPLGHRARGVPRGRLTRHRVETSEFAIGPSRQVVLYQPPGAGPCPLVVVLDGLDYLKLGSLATVVDNLIHARRIRPVALACVANGGSARTVEYFCSEATRSFLLHKVLPLAHEKLHLVDERRQPGVHGVLGASLGGLMALYLGLRSPEVFGHVLSQSGAFAIPGEGDTNVFPLAQVPPAAPLQVWMDCGVFEQLRDGNQRILPVLTQAGHRAEYWEYNGGHSYASWRDDLWRGMEWLFPPHSLKNSRRTGSR</sequence>
<dbReference type="PANTHER" id="PTHR48098:SF3">
    <property type="entry name" value="IRON(III) ENTEROBACTIN ESTERASE"/>
    <property type="match status" value="1"/>
</dbReference>
<dbReference type="InterPro" id="IPR029058">
    <property type="entry name" value="AB_hydrolase_fold"/>
</dbReference>